<dbReference type="RefSeq" id="WP_226934201.1">
    <property type="nucleotide sequence ID" value="NZ_JACDXX010000003.1"/>
</dbReference>
<evidence type="ECO:0000256" key="6">
    <source>
        <dbReference type="ARBA" id="ARBA00038095"/>
    </source>
</evidence>
<evidence type="ECO:0000256" key="10">
    <source>
        <dbReference type="ARBA" id="ARBA00047785"/>
    </source>
</evidence>
<evidence type="ECO:0000256" key="5">
    <source>
        <dbReference type="ARBA" id="ARBA00023315"/>
    </source>
</evidence>
<dbReference type="InterPro" id="IPR016181">
    <property type="entry name" value="Acyl_CoA_acyltransferase"/>
</dbReference>
<evidence type="ECO:0000256" key="4">
    <source>
        <dbReference type="ARBA" id="ARBA00023098"/>
    </source>
</evidence>
<sequence>MSFDPSQILLARGGLVARYAADPMDMARRRSLRDQAFPALAGQADAFDARCRHLLVEGRDGRLLLCLRLMVLRGGAAPAQSYSAEFYDLRPLLALPGAALEIGRLCLAPAAPEAWEALRLAWAALSRIAGGEGVTRLFGCASFTGGEPEPHRAALAVLAGGRQLVLPHHPAAERVEFAAPGPGVTPDPAALPPLLRFYLSLGARISDHAVRDRQLDTLHVLTWLETAELPMARGKSLRAMGSD</sequence>
<dbReference type="PANTHER" id="PTHR37323">
    <property type="entry name" value="GCN5-RELATED N-ACETYLTRANSFERASE"/>
    <property type="match status" value="1"/>
</dbReference>
<evidence type="ECO:0000313" key="12">
    <source>
        <dbReference type="Proteomes" id="UP001198571"/>
    </source>
</evidence>
<dbReference type="InterPro" id="IPR052351">
    <property type="entry name" value="Ornithine_N-alpha-AT"/>
</dbReference>
<dbReference type="SUPFAM" id="SSF55729">
    <property type="entry name" value="Acyl-CoA N-acyltransferases (Nat)"/>
    <property type="match status" value="1"/>
</dbReference>
<comment type="pathway">
    <text evidence="1">Lipid metabolism.</text>
</comment>
<evidence type="ECO:0000256" key="1">
    <source>
        <dbReference type="ARBA" id="ARBA00005189"/>
    </source>
</evidence>
<dbReference type="Gene3D" id="3.40.630.30">
    <property type="match status" value="1"/>
</dbReference>
<proteinExistence type="inferred from homology"/>
<accession>A0ABS8CIT0</accession>
<keyword evidence="2" id="KW-0444">Lipid biosynthesis</keyword>
<keyword evidence="4" id="KW-0443">Lipid metabolism</keyword>
<dbReference type="Pfam" id="PF13444">
    <property type="entry name" value="Acetyltransf_5"/>
    <property type="match status" value="1"/>
</dbReference>
<keyword evidence="3" id="KW-0808">Transferase</keyword>
<comment type="caution">
    <text evidence="11">The sequence shown here is derived from an EMBL/GenBank/DDBJ whole genome shotgun (WGS) entry which is preliminary data.</text>
</comment>
<evidence type="ECO:0000256" key="3">
    <source>
        <dbReference type="ARBA" id="ARBA00022679"/>
    </source>
</evidence>
<keyword evidence="12" id="KW-1185">Reference proteome</keyword>
<keyword evidence="5" id="KW-0012">Acyltransferase</keyword>
<dbReference type="EMBL" id="JACDXX010000003">
    <property type="protein sequence ID" value="MCB5409307.1"/>
    <property type="molecule type" value="Genomic_DNA"/>
</dbReference>
<comment type="similarity">
    <text evidence="6">Belongs to the acetyltransferase family. OlsB subfamily.</text>
</comment>
<evidence type="ECO:0000256" key="8">
    <source>
        <dbReference type="ARBA" id="ARBA00039866"/>
    </source>
</evidence>
<evidence type="ECO:0000256" key="2">
    <source>
        <dbReference type="ARBA" id="ARBA00022516"/>
    </source>
</evidence>
<name>A0ABS8CIT0_9RHOB</name>
<dbReference type="Proteomes" id="UP001198571">
    <property type="component" value="Unassembled WGS sequence"/>
</dbReference>
<dbReference type="PANTHER" id="PTHR37323:SF1">
    <property type="entry name" value="L-ORNITHINE N(ALPHA)-ACYLTRANSFERASE"/>
    <property type="match status" value="1"/>
</dbReference>
<comment type="function">
    <text evidence="9">Catalyzes the first step in the biosynthesis of ornithine lipids, which are phosphorus-free membrane lipids. Catalyzes the 3-hydroxyacyl-acyl carrier protein-dependent acylation of ornithine to form lyso-ornithine lipid (LOL).</text>
</comment>
<gene>
    <name evidence="11" type="ORF">H0485_04695</name>
</gene>
<reference evidence="11 12" key="1">
    <citation type="submission" date="2020-07" db="EMBL/GenBank/DDBJ databases">
        <title>Pseudogemmobacter sp. nov., isolated from poultry manure in Taiwan.</title>
        <authorList>
            <person name="Lin S.-Y."/>
            <person name="Tang Y.-S."/>
            <person name="Young C.-C."/>
        </authorList>
    </citation>
    <scope>NUCLEOTIDE SEQUENCE [LARGE SCALE GENOMIC DNA]</scope>
    <source>
        <strain evidence="11 12">CC-YST710</strain>
    </source>
</reference>
<protein>
    <recommendedName>
        <fullName evidence="8">L-ornithine N(alpha)-acyltransferase</fullName>
        <ecNumber evidence="7">2.3.2.30</ecNumber>
    </recommendedName>
</protein>
<evidence type="ECO:0000256" key="7">
    <source>
        <dbReference type="ARBA" id="ARBA00039058"/>
    </source>
</evidence>
<comment type="catalytic activity">
    <reaction evidence="10">
        <text>a (3R)-hydroxyacyl-[ACP] + L-ornithine = a lyso-ornithine lipid + holo-[ACP] + H(+)</text>
        <dbReference type="Rhea" id="RHEA:20633"/>
        <dbReference type="Rhea" id="RHEA-COMP:9685"/>
        <dbReference type="Rhea" id="RHEA-COMP:9945"/>
        <dbReference type="ChEBI" id="CHEBI:15378"/>
        <dbReference type="ChEBI" id="CHEBI:46911"/>
        <dbReference type="ChEBI" id="CHEBI:64479"/>
        <dbReference type="ChEBI" id="CHEBI:78827"/>
        <dbReference type="ChEBI" id="CHEBI:138482"/>
        <dbReference type="EC" id="2.3.2.30"/>
    </reaction>
    <physiologicalReaction direction="left-to-right" evidence="10">
        <dbReference type="Rhea" id="RHEA:20634"/>
    </physiologicalReaction>
</comment>
<evidence type="ECO:0000256" key="9">
    <source>
        <dbReference type="ARBA" id="ARBA00045724"/>
    </source>
</evidence>
<dbReference type="EC" id="2.3.2.30" evidence="7"/>
<organism evidence="11 12">
    <name type="scientific">Pseudogemmobacter faecipullorum</name>
    <dbReference type="NCBI Taxonomy" id="2755041"/>
    <lineage>
        <taxon>Bacteria</taxon>
        <taxon>Pseudomonadati</taxon>
        <taxon>Pseudomonadota</taxon>
        <taxon>Alphaproteobacteria</taxon>
        <taxon>Rhodobacterales</taxon>
        <taxon>Paracoccaceae</taxon>
        <taxon>Pseudogemmobacter</taxon>
    </lineage>
</organism>
<evidence type="ECO:0000313" key="11">
    <source>
        <dbReference type="EMBL" id="MCB5409307.1"/>
    </source>
</evidence>